<sequence length="725" mass="81167">MLVMDPNDRNLYRSIFKSMYVPYTDFSCPSQPRLRLQCSLCSMMRYPVFQEVLFAFFTIFLLQLCHACPDVCGNTVISYPFGLGKCGLETFRLKCDHNSQLRLSLNRVEFQVLSISSRKIAINPMKNSTCGDSNVDYFSFIGESSYAIPKTHYTISRHNALMMYKCKETSNCSCDIEPGLDVVYRMEKVYGCPTRYCCGLLLEQSLRSLTKNCSSFVSWILTPAPPLSISTLQIQVQYGLELDAWVPGPCSCCVSAKCIPNPYGLGHQCQCQEGFVGDGFSNGSGCRSNGSNHHNHRSCCPCSYACGCVQPYLSSSCRNKPFLGCRRNVVLFSAGLTAATVITITSILCIIFFYCKSRGIWDAQSRKEIKQIKGLLFNHNVTKIFAYKDLEKATKGFSGHYRLGEGAFGTVYVGKLSNGMLVAVKRINYRYMQGIQQVVNEVKVLTTVKHPNLVQLLGCCLEYGDPLLVYEYVPNGTLAEHLQGKRGTHLSWSCRISIATETAQALTYLHSLDPPIYHRDVKSSNILLDFNFTAKVADFGLSRLVLTENSHVSTIPQGTPGYMDPQYQQEFHLSEKSDVYSFGVVLVEIITAMKAVDLTREKSEVNLANLALARIANGTLDDVIDQSLDAGKNPQIRAMIQVVAEIAYRCLSYDKDARPTIMEVFQELEFVRSETKKLKAQRVSMEKSRSQPRNPRRESSARIQSVSCSSGEICGSQESSFRIFQ</sequence>
<evidence type="ECO:0000259" key="15">
    <source>
        <dbReference type="PROSITE" id="PS50011"/>
    </source>
</evidence>
<evidence type="ECO:0000256" key="10">
    <source>
        <dbReference type="ARBA" id="ARBA00023136"/>
    </source>
</evidence>
<evidence type="ECO:0000256" key="3">
    <source>
        <dbReference type="ARBA" id="ARBA00022679"/>
    </source>
</evidence>
<evidence type="ECO:0000256" key="5">
    <source>
        <dbReference type="ARBA" id="ARBA00022729"/>
    </source>
</evidence>
<evidence type="ECO:0000256" key="2">
    <source>
        <dbReference type="ARBA" id="ARBA00022527"/>
    </source>
</evidence>
<dbReference type="Gene3D" id="3.30.200.20">
    <property type="entry name" value="Phosphorylase Kinase, domain 1"/>
    <property type="match status" value="1"/>
</dbReference>
<keyword evidence="7" id="KW-0418">Kinase</keyword>
<dbReference type="SMART" id="SM00220">
    <property type="entry name" value="S_TKc"/>
    <property type="match status" value="1"/>
</dbReference>
<evidence type="ECO:0000256" key="14">
    <source>
        <dbReference type="SAM" id="Phobius"/>
    </source>
</evidence>
<proteinExistence type="predicted"/>
<comment type="caution">
    <text evidence="16">The sequence shown here is derived from an EMBL/GenBank/DDBJ whole genome shotgun (WGS) entry which is preliminary data.</text>
</comment>
<dbReference type="OrthoDB" id="1847747at2759"/>
<feature type="compositionally biased region" description="Basic and acidic residues" evidence="13">
    <location>
        <begin position="684"/>
        <end position="700"/>
    </location>
</feature>
<evidence type="ECO:0000256" key="7">
    <source>
        <dbReference type="ARBA" id="ARBA00022777"/>
    </source>
</evidence>
<dbReference type="EMBL" id="CM035428">
    <property type="protein sequence ID" value="KAH7302400.1"/>
    <property type="molecule type" value="Genomic_DNA"/>
</dbReference>
<evidence type="ECO:0000256" key="12">
    <source>
        <dbReference type="PROSITE-ProRule" id="PRU10141"/>
    </source>
</evidence>
<dbReference type="PROSITE" id="PS50011">
    <property type="entry name" value="PROTEIN_KINASE_DOM"/>
    <property type="match status" value="1"/>
</dbReference>
<dbReference type="PROSITE" id="PS00107">
    <property type="entry name" value="PROTEIN_KINASE_ATP"/>
    <property type="match status" value="1"/>
</dbReference>
<dbReference type="Gene3D" id="1.10.510.10">
    <property type="entry name" value="Transferase(Phosphotransferase) domain 1"/>
    <property type="match status" value="1"/>
</dbReference>
<evidence type="ECO:0000256" key="1">
    <source>
        <dbReference type="ARBA" id="ARBA00004167"/>
    </source>
</evidence>
<keyword evidence="8 12" id="KW-0067">ATP-binding</keyword>
<evidence type="ECO:0000256" key="13">
    <source>
        <dbReference type="SAM" id="MobiDB-lite"/>
    </source>
</evidence>
<keyword evidence="10 14" id="KW-0472">Membrane</keyword>
<evidence type="ECO:0000313" key="16">
    <source>
        <dbReference type="EMBL" id="KAH7302400.1"/>
    </source>
</evidence>
<dbReference type="GO" id="GO:0016020">
    <property type="term" value="C:membrane"/>
    <property type="evidence" value="ECO:0007669"/>
    <property type="project" value="UniProtKB-SubCell"/>
</dbReference>
<feature type="binding site" evidence="12">
    <location>
        <position position="425"/>
    </location>
    <ligand>
        <name>ATP</name>
        <dbReference type="ChEBI" id="CHEBI:30616"/>
    </ligand>
</feature>
<gene>
    <name evidence="16" type="ORF">KP509_23G070400</name>
</gene>
<feature type="transmembrane region" description="Helical" evidence="14">
    <location>
        <begin position="329"/>
        <end position="355"/>
    </location>
</feature>
<keyword evidence="2" id="KW-0723">Serine/threonine-protein kinase</keyword>
<dbReference type="InterPro" id="IPR011009">
    <property type="entry name" value="Kinase-like_dom_sf"/>
</dbReference>
<evidence type="ECO:0000256" key="6">
    <source>
        <dbReference type="ARBA" id="ARBA00022741"/>
    </source>
</evidence>
<dbReference type="Pfam" id="PF13947">
    <property type="entry name" value="GUB_WAK_bind"/>
    <property type="match status" value="1"/>
</dbReference>
<dbReference type="FunFam" id="3.30.200.20:FF:000162">
    <property type="entry name" value="Adenine nucleotide alpha hydrolase-like domain kinase"/>
    <property type="match status" value="1"/>
</dbReference>
<organism evidence="16 17">
    <name type="scientific">Ceratopteris richardii</name>
    <name type="common">Triangle waterfern</name>
    <dbReference type="NCBI Taxonomy" id="49495"/>
    <lineage>
        <taxon>Eukaryota</taxon>
        <taxon>Viridiplantae</taxon>
        <taxon>Streptophyta</taxon>
        <taxon>Embryophyta</taxon>
        <taxon>Tracheophyta</taxon>
        <taxon>Polypodiopsida</taxon>
        <taxon>Polypodiidae</taxon>
        <taxon>Polypodiales</taxon>
        <taxon>Pteridineae</taxon>
        <taxon>Pteridaceae</taxon>
        <taxon>Parkerioideae</taxon>
        <taxon>Ceratopteris</taxon>
    </lineage>
</organism>
<dbReference type="SUPFAM" id="SSF56112">
    <property type="entry name" value="Protein kinase-like (PK-like)"/>
    <property type="match status" value="1"/>
</dbReference>
<dbReference type="GO" id="GO:0030247">
    <property type="term" value="F:polysaccharide binding"/>
    <property type="evidence" value="ECO:0007669"/>
    <property type="project" value="InterPro"/>
</dbReference>
<protein>
    <recommendedName>
        <fullName evidence="15">Protein kinase domain-containing protein</fullName>
    </recommendedName>
</protein>
<dbReference type="InterPro" id="IPR025287">
    <property type="entry name" value="WAK_GUB"/>
</dbReference>
<evidence type="ECO:0000313" key="17">
    <source>
        <dbReference type="Proteomes" id="UP000825935"/>
    </source>
</evidence>
<evidence type="ECO:0000256" key="8">
    <source>
        <dbReference type="ARBA" id="ARBA00022840"/>
    </source>
</evidence>
<dbReference type="PROSITE" id="PS00108">
    <property type="entry name" value="PROTEIN_KINASE_ST"/>
    <property type="match status" value="1"/>
</dbReference>
<keyword evidence="9 14" id="KW-1133">Transmembrane helix</keyword>
<evidence type="ECO:0000256" key="11">
    <source>
        <dbReference type="ARBA" id="ARBA00023180"/>
    </source>
</evidence>
<dbReference type="OMA" id="HNHRSCC"/>
<feature type="domain" description="Protein kinase" evidence="15">
    <location>
        <begin position="397"/>
        <end position="671"/>
    </location>
</feature>
<dbReference type="PANTHER" id="PTHR46008">
    <property type="entry name" value="LEAF RUST 10 DISEASE-RESISTANCE LOCUS RECEPTOR-LIKE PROTEIN KINASE-LIKE 1.4"/>
    <property type="match status" value="1"/>
</dbReference>
<dbReference type="PANTHER" id="PTHR46008:SF2">
    <property type="entry name" value="LEAF RUST 10 DISEASE-RESISTANCE LOCUS RECEPTOR-LIKE PROTEIN KINASE-LIKE 1.4"/>
    <property type="match status" value="1"/>
</dbReference>
<dbReference type="FunFam" id="1.10.510.10:FF:000161">
    <property type="entry name" value="Wall-associated receptor kinase-like 20"/>
    <property type="match status" value="1"/>
</dbReference>
<reference evidence="16 17" key="1">
    <citation type="submission" date="2021-08" db="EMBL/GenBank/DDBJ databases">
        <title>WGS assembly of Ceratopteris richardii.</title>
        <authorList>
            <person name="Marchant D.B."/>
            <person name="Chen G."/>
            <person name="Jenkins J."/>
            <person name="Shu S."/>
            <person name="Leebens-Mack J."/>
            <person name="Grimwood J."/>
            <person name="Schmutz J."/>
            <person name="Soltis P."/>
            <person name="Soltis D."/>
            <person name="Chen Z.-H."/>
        </authorList>
    </citation>
    <scope>NUCLEOTIDE SEQUENCE [LARGE SCALE GENOMIC DNA]</scope>
    <source>
        <strain evidence="16">Whitten #5841</strain>
        <tissue evidence="16">Leaf</tissue>
    </source>
</reference>
<dbReference type="Proteomes" id="UP000825935">
    <property type="component" value="Chromosome 23"/>
</dbReference>
<keyword evidence="3" id="KW-0808">Transferase</keyword>
<keyword evidence="5" id="KW-0732">Signal</keyword>
<dbReference type="InterPro" id="IPR000719">
    <property type="entry name" value="Prot_kinase_dom"/>
</dbReference>
<comment type="subcellular location">
    <subcellularLocation>
        <location evidence="1">Membrane</location>
        <topology evidence="1">Single-pass membrane protein</topology>
    </subcellularLocation>
</comment>
<dbReference type="Pfam" id="PF07714">
    <property type="entry name" value="PK_Tyr_Ser-Thr"/>
    <property type="match status" value="1"/>
</dbReference>
<dbReference type="InterPro" id="IPR001245">
    <property type="entry name" value="Ser-Thr/Tyr_kinase_cat_dom"/>
</dbReference>
<keyword evidence="11" id="KW-0325">Glycoprotein</keyword>
<dbReference type="AlphaFoldDB" id="A0A8T2S0V8"/>
<feature type="region of interest" description="Disordered" evidence="13">
    <location>
        <begin position="681"/>
        <end position="704"/>
    </location>
</feature>
<keyword evidence="17" id="KW-1185">Reference proteome</keyword>
<name>A0A8T2S0V8_CERRI</name>
<dbReference type="CDD" id="cd14066">
    <property type="entry name" value="STKc_IRAK"/>
    <property type="match status" value="1"/>
</dbReference>
<keyword evidence="4 14" id="KW-0812">Transmembrane</keyword>
<dbReference type="GO" id="GO:0004674">
    <property type="term" value="F:protein serine/threonine kinase activity"/>
    <property type="evidence" value="ECO:0007669"/>
    <property type="project" value="UniProtKB-KW"/>
</dbReference>
<keyword evidence="6 12" id="KW-0547">Nucleotide-binding</keyword>
<evidence type="ECO:0000256" key="4">
    <source>
        <dbReference type="ARBA" id="ARBA00022692"/>
    </source>
</evidence>
<dbReference type="GO" id="GO:0005524">
    <property type="term" value="F:ATP binding"/>
    <property type="evidence" value="ECO:0007669"/>
    <property type="project" value="UniProtKB-UniRule"/>
</dbReference>
<dbReference type="InterPro" id="IPR017441">
    <property type="entry name" value="Protein_kinase_ATP_BS"/>
</dbReference>
<accession>A0A8T2S0V8</accession>
<evidence type="ECO:0000256" key="9">
    <source>
        <dbReference type="ARBA" id="ARBA00022989"/>
    </source>
</evidence>
<dbReference type="InterPro" id="IPR008271">
    <property type="entry name" value="Ser/Thr_kinase_AS"/>
</dbReference>